<dbReference type="InterPro" id="IPR036250">
    <property type="entry name" value="AcylCo_DH-like_C"/>
</dbReference>
<dbReference type="InterPro" id="IPR006089">
    <property type="entry name" value="Acyl-CoA_DH_CS"/>
</dbReference>
<dbReference type="PANTHER" id="PTHR42707">
    <property type="entry name" value="ACYL-COA DEHYDROGENASE"/>
    <property type="match status" value="1"/>
</dbReference>
<accession>A0A4U0Q3K0</accession>
<dbReference type="Pfam" id="PF18158">
    <property type="entry name" value="AidB_N"/>
    <property type="match status" value="1"/>
</dbReference>
<feature type="domain" description="Acyl-CoA dehydrogenase/oxidase C-terminal" evidence="7">
    <location>
        <begin position="287"/>
        <end position="441"/>
    </location>
</feature>
<dbReference type="AlphaFoldDB" id="A0A4U0Q3K0"/>
<sequence>MATHTVFNQAGPLPVCNLFLTDTPLVEALARNGASWAHDDLVALGERLGQPLPFELARQAELNPPELHRYDAHGQRIDDVQFDLSWHALMTEVTQSGLHNSPWAQPAAGATVARAARFLLHAQVDAASLCPVTMTHAAIPILQDHVDSLPIGAWYPALFSMQYDPRPLPPGLKDGLLLGMGATEKQGGSDLRANTTRARPDHGSGPGQPYRITGHKWFFSVPQSDAHVVVAQADGGLSCFLLPRLLPDGSRNAVRVERLKNKLGNRGNASAEVEFDDALGWLVGEEGHGARLLASIANRTRLDCALGSIGLMRRALTLTMHHARQRQAFGRPLIEQPLMRAVLADLALELEGATALSLRLAAAWDRDHDPQEFALARALTPAAKYLLCKRGPGFIAEAMEVLGGNGYIEESDLPRLYREMPVNSIWEGAGNIMALDVLRALGHDPATLVALHAELGAARGQDRHYDATLGYLATLLHGAEPATMRIVSELLVLLATASQLLRHAPAAIASAWCAARLGTRHQQYGAFSAQEATGLLLERAWRAGGDHPSASEGLVADTLGLG</sequence>
<reference evidence="10 11" key="1">
    <citation type="submission" date="2019-04" db="EMBL/GenBank/DDBJ databases">
        <title>Chitiniphilus eburnea sp. nov., a novel chitinolytic bacterium isolated from aquaculture sludge.</title>
        <authorList>
            <person name="Sheng M."/>
        </authorList>
    </citation>
    <scope>NUCLEOTIDE SEQUENCE [LARGE SCALE GENOMIC DNA]</scope>
    <source>
        <strain evidence="10 11">HX-2-15</strain>
    </source>
</reference>
<dbReference type="PROSITE" id="PS00073">
    <property type="entry name" value="ACYL_COA_DH_2"/>
    <property type="match status" value="1"/>
</dbReference>
<protein>
    <submittedName>
        <fullName evidence="10">Isovaleryl-CoA dehydrogenase</fullName>
        <ecNumber evidence="10">1.3.8.4</ecNumber>
    </submittedName>
</protein>
<dbReference type="Pfam" id="PF00441">
    <property type="entry name" value="Acyl-CoA_dh_1"/>
    <property type="match status" value="1"/>
</dbReference>
<dbReference type="Gene3D" id="1.20.140.10">
    <property type="entry name" value="Butyryl-CoA Dehydrogenase, subunit A, domain 3"/>
    <property type="match status" value="1"/>
</dbReference>
<evidence type="ECO:0000259" key="7">
    <source>
        <dbReference type="Pfam" id="PF00441"/>
    </source>
</evidence>
<keyword evidence="5 10" id="KW-0560">Oxidoreductase</keyword>
<evidence type="ECO:0000256" key="3">
    <source>
        <dbReference type="ARBA" id="ARBA00022630"/>
    </source>
</evidence>
<dbReference type="Gene3D" id="2.40.110.20">
    <property type="match status" value="1"/>
</dbReference>
<dbReference type="Pfam" id="PF02770">
    <property type="entry name" value="Acyl-CoA_dh_M"/>
    <property type="match status" value="1"/>
</dbReference>
<evidence type="ECO:0000313" key="11">
    <source>
        <dbReference type="Proteomes" id="UP000310016"/>
    </source>
</evidence>
<dbReference type="SUPFAM" id="SSF56645">
    <property type="entry name" value="Acyl-CoA dehydrogenase NM domain-like"/>
    <property type="match status" value="1"/>
</dbReference>
<dbReference type="EMBL" id="SUMF01000004">
    <property type="protein sequence ID" value="TJZ75559.1"/>
    <property type="molecule type" value="Genomic_DNA"/>
</dbReference>
<keyword evidence="3 5" id="KW-0285">Flavoprotein</keyword>
<feature type="region of interest" description="Disordered" evidence="6">
    <location>
        <begin position="184"/>
        <end position="207"/>
    </location>
</feature>
<dbReference type="InterPro" id="IPR009075">
    <property type="entry name" value="AcylCo_DH/oxidase_C"/>
</dbReference>
<dbReference type="Gene3D" id="6.10.250.600">
    <property type="match status" value="1"/>
</dbReference>
<dbReference type="InterPro" id="IPR041504">
    <property type="entry name" value="AidB_N"/>
</dbReference>
<keyword evidence="4 5" id="KW-0274">FAD</keyword>
<proteinExistence type="inferred from homology"/>
<dbReference type="OrthoDB" id="9771038at2"/>
<evidence type="ECO:0000256" key="6">
    <source>
        <dbReference type="SAM" id="MobiDB-lite"/>
    </source>
</evidence>
<comment type="similarity">
    <text evidence="2 5">Belongs to the acyl-CoA dehydrogenase family.</text>
</comment>
<evidence type="ECO:0000259" key="8">
    <source>
        <dbReference type="Pfam" id="PF02770"/>
    </source>
</evidence>
<dbReference type="InterPro" id="IPR009100">
    <property type="entry name" value="AcylCoA_DH/oxidase_NM_dom_sf"/>
</dbReference>
<gene>
    <name evidence="10" type="ORF">FAZ21_06485</name>
</gene>
<dbReference type="Proteomes" id="UP000310016">
    <property type="component" value="Unassembled WGS sequence"/>
</dbReference>
<dbReference type="RefSeq" id="WP_136772472.1">
    <property type="nucleotide sequence ID" value="NZ_CP156074.1"/>
</dbReference>
<comment type="caution">
    <text evidence="10">The sequence shown here is derived from an EMBL/GenBank/DDBJ whole genome shotgun (WGS) entry which is preliminary data.</text>
</comment>
<organism evidence="10 11">
    <name type="scientific">Chitiniphilus eburneus</name>
    <dbReference type="NCBI Taxonomy" id="2571148"/>
    <lineage>
        <taxon>Bacteria</taxon>
        <taxon>Pseudomonadati</taxon>
        <taxon>Pseudomonadota</taxon>
        <taxon>Betaproteobacteria</taxon>
        <taxon>Neisseriales</taxon>
        <taxon>Chitinibacteraceae</taxon>
        <taxon>Chitiniphilus</taxon>
    </lineage>
</organism>
<dbReference type="NCBIfam" id="NF008594">
    <property type="entry name" value="PRK11561.1"/>
    <property type="match status" value="1"/>
</dbReference>
<evidence type="ECO:0000256" key="5">
    <source>
        <dbReference type="RuleBase" id="RU362125"/>
    </source>
</evidence>
<evidence type="ECO:0000259" key="9">
    <source>
        <dbReference type="Pfam" id="PF18158"/>
    </source>
</evidence>
<evidence type="ECO:0000256" key="4">
    <source>
        <dbReference type="ARBA" id="ARBA00022827"/>
    </source>
</evidence>
<evidence type="ECO:0000256" key="2">
    <source>
        <dbReference type="ARBA" id="ARBA00009347"/>
    </source>
</evidence>
<evidence type="ECO:0000256" key="1">
    <source>
        <dbReference type="ARBA" id="ARBA00001974"/>
    </source>
</evidence>
<evidence type="ECO:0000313" key="10">
    <source>
        <dbReference type="EMBL" id="TJZ75559.1"/>
    </source>
</evidence>
<feature type="domain" description="Adaptive response protein AidB N-terminal" evidence="9">
    <location>
        <begin position="8"/>
        <end position="165"/>
    </location>
</feature>
<dbReference type="SUPFAM" id="SSF47203">
    <property type="entry name" value="Acyl-CoA dehydrogenase C-terminal domain-like"/>
    <property type="match status" value="1"/>
</dbReference>
<dbReference type="EC" id="1.3.8.4" evidence="10"/>
<name>A0A4U0Q3K0_9NEIS</name>
<dbReference type="PANTHER" id="PTHR42707:SF3">
    <property type="entry name" value="ACYL-COA DEHYDROGENASE AIDB-RELATED"/>
    <property type="match status" value="1"/>
</dbReference>
<dbReference type="InterPro" id="IPR052904">
    <property type="entry name" value="Acyl-CoA_dehydrogenase-like"/>
</dbReference>
<feature type="domain" description="Acyl-CoA oxidase/dehydrogenase middle" evidence="8">
    <location>
        <begin position="180"/>
        <end position="277"/>
    </location>
</feature>
<comment type="cofactor">
    <cofactor evidence="1 5">
        <name>FAD</name>
        <dbReference type="ChEBI" id="CHEBI:57692"/>
    </cofactor>
</comment>
<keyword evidence="11" id="KW-1185">Reference proteome</keyword>
<dbReference type="InterPro" id="IPR006091">
    <property type="entry name" value="Acyl-CoA_Oxase/DH_mid-dom"/>
</dbReference>
<dbReference type="GO" id="GO:0008470">
    <property type="term" value="F:3-methylbutanoyl-CoA dehydrogenase activity"/>
    <property type="evidence" value="ECO:0007669"/>
    <property type="project" value="UniProtKB-EC"/>
</dbReference>